<sequence>MYFASTSLSLKSIELRILSCRPFPTPRHLSIISIKRNLNIAIVGGGIAGVTLPISLLRANIAVTLYESAQAFGEIGASVVFGPNAVRAMSLIAPDGRAAVHRAHYLAEIVKLVPNGVANFGKKLQDVENLPDGKIQLIFLDGSEAVHDALIGCDGIKSRTRQVVLGDDHPAAKARWSGKYAYSGLIPMDKAVELLSDELARNSQMYLGYQGHVLTFPVEHGRTMNAVLTYVSSAFGVRRSVLTG</sequence>
<dbReference type="eggNOG" id="KOG2614">
    <property type="taxonomic scope" value="Eukaryota"/>
</dbReference>
<dbReference type="HOGENOM" id="CLU_1138177_0_0_1"/>
<dbReference type="InterPro" id="IPR036188">
    <property type="entry name" value="FAD/NAD-bd_sf"/>
</dbReference>
<evidence type="ECO:0000313" key="4">
    <source>
        <dbReference type="EMBL" id="EKG16315.1"/>
    </source>
</evidence>
<evidence type="ECO:0000256" key="3">
    <source>
        <dbReference type="ARBA" id="ARBA00023002"/>
    </source>
</evidence>
<evidence type="ECO:0000313" key="5">
    <source>
        <dbReference type="Proteomes" id="UP000007129"/>
    </source>
</evidence>
<dbReference type="Gene3D" id="3.50.50.60">
    <property type="entry name" value="FAD/NAD(P)-binding domain"/>
    <property type="match status" value="1"/>
</dbReference>
<dbReference type="InterPro" id="IPR051104">
    <property type="entry name" value="FAD_monoxygenase"/>
</dbReference>
<evidence type="ECO:0000256" key="1">
    <source>
        <dbReference type="ARBA" id="ARBA00022630"/>
    </source>
</evidence>
<dbReference type="OrthoDB" id="417877at2759"/>
<evidence type="ECO:0000256" key="2">
    <source>
        <dbReference type="ARBA" id="ARBA00022827"/>
    </source>
</evidence>
<dbReference type="InParanoid" id="K2SHJ2"/>
<comment type="caution">
    <text evidence="4">The sequence shown here is derived from an EMBL/GenBank/DDBJ whole genome shotgun (WGS) entry which is preliminary data.</text>
</comment>
<organism evidence="4 5">
    <name type="scientific">Macrophomina phaseolina (strain MS6)</name>
    <name type="common">Charcoal rot fungus</name>
    <dbReference type="NCBI Taxonomy" id="1126212"/>
    <lineage>
        <taxon>Eukaryota</taxon>
        <taxon>Fungi</taxon>
        <taxon>Dikarya</taxon>
        <taxon>Ascomycota</taxon>
        <taxon>Pezizomycotina</taxon>
        <taxon>Dothideomycetes</taxon>
        <taxon>Dothideomycetes incertae sedis</taxon>
        <taxon>Botryosphaeriales</taxon>
        <taxon>Botryosphaeriaceae</taxon>
        <taxon>Macrophomina</taxon>
    </lineage>
</organism>
<keyword evidence="3" id="KW-0560">Oxidoreductase</keyword>
<dbReference type="EMBL" id="AHHD01000278">
    <property type="protein sequence ID" value="EKG16315.1"/>
    <property type="molecule type" value="Genomic_DNA"/>
</dbReference>
<dbReference type="SUPFAM" id="SSF51905">
    <property type="entry name" value="FAD/NAD(P)-binding domain"/>
    <property type="match status" value="1"/>
</dbReference>
<name>K2SHJ2_MACPH</name>
<reference evidence="4 5" key="1">
    <citation type="journal article" date="2012" name="BMC Genomics">
        <title>Tools to kill: Genome of one of the most destructive plant pathogenic fungi Macrophomina phaseolina.</title>
        <authorList>
            <person name="Islam M.S."/>
            <person name="Haque M.S."/>
            <person name="Islam M.M."/>
            <person name="Emdad E.M."/>
            <person name="Halim A."/>
            <person name="Hossen Q.M.M."/>
            <person name="Hossain M.Z."/>
            <person name="Ahmed B."/>
            <person name="Rahim S."/>
            <person name="Rahman M.S."/>
            <person name="Alam M.M."/>
            <person name="Hou S."/>
            <person name="Wan X."/>
            <person name="Saito J.A."/>
            <person name="Alam M."/>
        </authorList>
    </citation>
    <scope>NUCLEOTIDE SEQUENCE [LARGE SCALE GENOMIC DNA]</scope>
    <source>
        <strain evidence="4 5">MS6</strain>
    </source>
</reference>
<dbReference type="Proteomes" id="UP000007129">
    <property type="component" value="Unassembled WGS sequence"/>
</dbReference>
<keyword evidence="2" id="KW-0274">FAD</keyword>
<dbReference type="PANTHER" id="PTHR46720:SF3">
    <property type="entry name" value="FAD-BINDING DOMAIN-CONTAINING PROTEIN-RELATED"/>
    <property type="match status" value="1"/>
</dbReference>
<gene>
    <name evidence="4" type="ORF">MPH_06490</name>
</gene>
<protein>
    <recommendedName>
        <fullName evidence="6">Monooxygenase FAD-binding protein</fullName>
    </recommendedName>
</protein>
<dbReference type="VEuPathDB" id="FungiDB:MPH_06490"/>
<proteinExistence type="predicted"/>
<accession>K2SHJ2</accession>
<keyword evidence="1" id="KW-0285">Flavoprotein</keyword>
<dbReference type="GO" id="GO:0044550">
    <property type="term" value="P:secondary metabolite biosynthetic process"/>
    <property type="evidence" value="ECO:0007669"/>
    <property type="project" value="TreeGrafter"/>
</dbReference>
<dbReference type="AlphaFoldDB" id="K2SHJ2"/>
<dbReference type="GO" id="GO:0016491">
    <property type="term" value="F:oxidoreductase activity"/>
    <property type="evidence" value="ECO:0007669"/>
    <property type="project" value="UniProtKB-KW"/>
</dbReference>
<evidence type="ECO:0008006" key="6">
    <source>
        <dbReference type="Google" id="ProtNLM"/>
    </source>
</evidence>
<dbReference type="STRING" id="1126212.K2SHJ2"/>
<dbReference type="PANTHER" id="PTHR46720">
    <property type="entry name" value="HYDROXYLASE, PUTATIVE (AFU_ORTHOLOGUE AFUA_3G01460)-RELATED"/>
    <property type="match status" value="1"/>
</dbReference>